<dbReference type="Proteomes" id="UP001419268">
    <property type="component" value="Unassembled WGS sequence"/>
</dbReference>
<dbReference type="GO" id="GO:0071816">
    <property type="term" value="P:tail-anchored membrane protein insertion into ER membrane"/>
    <property type="evidence" value="ECO:0007669"/>
    <property type="project" value="InterPro"/>
</dbReference>
<accession>A0AAP0ICA2</accession>
<name>A0AAP0ICA2_9MAGN</name>
<protein>
    <recommendedName>
        <fullName evidence="4">Guided entry of tail-anchored proteins factor 1</fullName>
    </recommendedName>
</protein>
<evidence type="ECO:0008006" key="4">
    <source>
        <dbReference type="Google" id="ProtNLM"/>
    </source>
</evidence>
<comment type="caution">
    <text evidence="2">The sequence shown here is derived from an EMBL/GenBank/DDBJ whole genome shotgun (WGS) entry which is preliminary data.</text>
</comment>
<reference evidence="2 3" key="1">
    <citation type="submission" date="2024-01" db="EMBL/GenBank/DDBJ databases">
        <title>Genome assemblies of Stephania.</title>
        <authorList>
            <person name="Yang L."/>
        </authorList>
    </citation>
    <scope>NUCLEOTIDE SEQUENCE [LARGE SCALE GENOMIC DNA]</scope>
    <source>
        <strain evidence="2">JXDWG</strain>
        <tissue evidence="2">Leaf</tissue>
    </source>
</reference>
<evidence type="ECO:0000256" key="1">
    <source>
        <dbReference type="SAM" id="Phobius"/>
    </source>
</evidence>
<keyword evidence="1" id="KW-1133">Transmembrane helix</keyword>
<sequence>MEETLAVQGSLSASLVFLLVVVLQFIPVFLQQLKKGGSWNHERLQLQKEIKELLKEASSLSNPSTFAEASKLRRLAAAKEKELLKGQELHNKEKTLSYDQYLQYLKVFKMVVYLLLILWFWKEPVATVSQELLKPFGNALFWGPTYYLNDHVPVGIIAWLVISSRVSKFVCQKLTKRMKH</sequence>
<dbReference type="EMBL" id="JBBNAG010000008">
    <property type="protein sequence ID" value="KAK9112500.1"/>
    <property type="molecule type" value="Genomic_DNA"/>
</dbReference>
<dbReference type="AlphaFoldDB" id="A0AAP0ICA2"/>
<feature type="transmembrane region" description="Helical" evidence="1">
    <location>
        <begin position="12"/>
        <end position="30"/>
    </location>
</feature>
<gene>
    <name evidence="2" type="ORF">Scep_020019</name>
</gene>
<feature type="transmembrane region" description="Helical" evidence="1">
    <location>
        <begin position="152"/>
        <end position="171"/>
    </location>
</feature>
<dbReference type="InterPro" id="IPR028945">
    <property type="entry name" value="Get1"/>
</dbReference>
<keyword evidence="3" id="KW-1185">Reference proteome</keyword>
<organism evidence="2 3">
    <name type="scientific">Stephania cephalantha</name>
    <dbReference type="NCBI Taxonomy" id="152367"/>
    <lineage>
        <taxon>Eukaryota</taxon>
        <taxon>Viridiplantae</taxon>
        <taxon>Streptophyta</taxon>
        <taxon>Embryophyta</taxon>
        <taxon>Tracheophyta</taxon>
        <taxon>Spermatophyta</taxon>
        <taxon>Magnoliopsida</taxon>
        <taxon>Ranunculales</taxon>
        <taxon>Menispermaceae</taxon>
        <taxon>Menispermoideae</taxon>
        <taxon>Cissampelideae</taxon>
        <taxon>Stephania</taxon>
    </lineage>
</organism>
<evidence type="ECO:0000313" key="3">
    <source>
        <dbReference type="Proteomes" id="UP001419268"/>
    </source>
</evidence>
<dbReference type="Pfam" id="PF04420">
    <property type="entry name" value="CHD5"/>
    <property type="match status" value="1"/>
</dbReference>
<keyword evidence="1" id="KW-0812">Transmembrane</keyword>
<feature type="transmembrane region" description="Helical" evidence="1">
    <location>
        <begin position="101"/>
        <end position="121"/>
    </location>
</feature>
<proteinExistence type="predicted"/>
<evidence type="ECO:0000313" key="2">
    <source>
        <dbReference type="EMBL" id="KAK9112500.1"/>
    </source>
</evidence>
<keyword evidence="1" id="KW-0472">Membrane</keyword>